<feature type="compositionally biased region" description="Polar residues" evidence="2">
    <location>
        <begin position="656"/>
        <end position="670"/>
    </location>
</feature>
<proteinExistence type="predicted"/>
<keyword evidence="5" id="KW-1185">Reference proteome</keyword>
<feature type="compositionally biased region" description="Basic and acidic residues" evidence="2">
    <location>
        <begin position="303"/>
        <end position="318"/>
    </location>
</feature>
<feature type="region of interest" description="Disordered" evidence="2">
    <location>
        <begin position="199"/>
        <end position="318"/>
    </location>
</feature>
<evidence type="ECO:0000256" key="1">
    <source>
        <dbReference type="PROSITE-ProRule" id="PRU00047"/>
    </source>
</evidence>
<feature type="domain" description="CCHC-type" evidence="3">
    <location>
        <begin position="953"/>
        <end position="967"/>
    </location>
</feature>
<reference evidence="4" key="2">
    <citation type="submission" date="2023-05" db="EMBL/GenBank/DDBJ databases">
        <authorList>
            <person name="Schelkunov M.I."/>
        </authorList>
    </citation>
    <scope>NUCLEOTIDE SEQUENCE</scope>
    <source>
        <strain evidence="4">Hsosn_3</strain>
        <tissue evidence="4">Leaf</tissue>
    </source>
</reference>
<feature type="region of interest" description="Disordered" evidence="2">
    <location>
        <begin position="862"/>
        <end position="932"/>
    </location>
</feature>
<evidence type="ECO:0000256" key="2">
    <source>
        <dbReference type="SAM" id="MobiDB-lite"/>
    </source>
</evidence>
<dbReference type="AlphaFoldDB" id="A0AAD8MEC7"/>
<feature type="region of interest" description="Disordered" evidence="2">
    <location>
        <begin position="655"/>
        <end position="688"/>
    </location>
</feature>
<dbReference type="Gene3D" id="4.10.60.10">
    <property type="entry name" value="Zinc finger, CCHC-type"/>
    <property type="match status" value="2"/>
</dbReference>
<dbReference type="InterPro" id="IPR001878">
    <property type="entry name" value="Znf_CCHC"/>
</dbReference>
<dbReference type="SUPFAM" id="SSF57756">
    <property type="entry name" value="Retrovirus zinc finger-like domains"/>
    <property type="match status" value="1"/>
</dbReference>
<keyword evidence="1" id="KW-0479">Metal-binding</keyword>
<dbReference type="Proteomes" id="UP001237642">
    <property type="component" value="Unassembled WGS sequence"/>
</dbReference>
<reference evidence="4" key="1">
    <citation type="submission" date="2023-02" db="EMBL/GenBank/DDBJ databases">
        <title>Genome of toxic invasive species Heracleum sosnowskyi carries increased number of genes despite the absence of recent whole-genome duplications.</title>
        <authorList>
            <person name="Schelkunov M."/>
            <person name="Shtratnikova V."/>
            <person name="Makarenko M."/>
            <person name="Klepikova A."/>
            <person name="Omelchenko D."/>
            <person name="Novikova G."/>
            <person name="Obukhova E."/>
            <person name="Bogdanov V."/>
            <person name="Penin A."/>
            <person name="Logacheva M."/>
        </authorList>
    </citation>
    <scope>NUCLEOTIDE SEQUENCE</scope>
    <source>
        <strain evidence="4">Hsosn_3</strain>
        <tissue evidence="4">Leaf</tissue>
    </source>
</reference>
<keyword evidence="1" id="KW-0862">Zinc</keyword>
<dbReference type="InterPro" id="IPR005162">
    <property type="entry name" value="Retrotrans_gag_dom"/>
</dbReference>
<sequence length="1012" mass="112555">MAPKQSISQTNFAGIYSPSDDCEGFKGLVYFMNKSYLGYEITSTPVLDLDRIENFWETAVAQEDGDISSIQFKIKEHSYSLTVHGINAALGIVLEPGKDYVELASDETLKKLFLKIGEWSMVFDAMVKVFSTKTTGWNGIPTYIKKLTHSLVHGYKLDVGKLLMAHLKAAIGKKLTLILPPYTQSRFSRLPKVQRLALQETRKRPLETGGSGSVESQEGVPAPSAANKEGSQTEPTVVPPVPKKKRAKRTKTTVSHPAVSQKTVEKSREINSSLDVPSQQGTSIEIGMSPKAPCKESAQPHGPTHEEPPLAETHMESGHNEDFTSLFDASQVPSVEQSSFSSPLSPSSFPTHSFVSSPQPREGDSPNPSCFDHPSPIMDEPPFSGPQEPISQSEMDTTPSNTEKEQGTTLLGSETSSTLFNLQGASYLREDAVTAQVAVKDTVDVAVTGDSAVKDSVEVTVTTKPPPSSSSDSDPSEDTIAEIPTPVERAGPSRPMRYQPRHQHLVVRRDQVPCPIPLRQVAPAPVSQASVCGPLYQLGEPPVPHHVYQRVSREKEYLYGQVMEMGRVRSIEAAAIRERDKLRDQMRDIQMRFRVTRTLVETRLHGLASSREGETVAGMRQILDYAMSEIAEISGPPLWPAGAGDLDMAPRRQTRSIDTPDQEGQQSTPPTGHMDPMHQQHQQHHQQAAPAITFKSFQAAKPPEFKGSADPVEAKAWLKEMEKAFALIEVAEDKKTEYASYFLKNEASYWWETSRAMEPDGLITWARFTELFLERYFPDYMRDQMELKFLELKQGSMTVPQYETRFTELSRFVPIYVDTEKKKAKRFQQGLRSWIRSKLAILELDTYAAVVQKAMIAETESDSYMKERENKKRKAGIPDKGHQQGSFQGQANKKLGFQPGRNTSFRKPDTGSVGQDNRLPAGSQQGLSRPPLPECKTCGKRHPGICHRLNVTCFKCNQKGHYSRDCKIGIVCHRCKKPGHMIKDCRAPTTVNNMIRAIEAPPVVNVQPLART</sequence>
<evidence type="ECO:0000313" key="4">
    <source>
        <dbReference type="EMBL" id="KAK1369782.1"/>
    </source>
</evidence>
<accession>A0AAD8MEC7</accession>
<dbReference type="InterPro" id="IPR036875">
    <property type="entry name" value="Znf_CCHC_sf"/>
</dbReference>
<dbReference type="PROSITE" id="PS50158">
    <property type="entry name" value="ZF_CCHC"/>
    <property type="match status" value="2"/>
</dbReference>
<comment type="caution">
    <text evidence="4">The sequence shown here is derived from an EMBL/GenBank/DDBJ whole genome shotgun (WGS) entry which is preliminary data.</text>
</comment>
<dbReference type="SMART" id="SM00343">
    <property type="entry name" value="ZnF_C2HC"/>
    <property type="match status" value="2"/>
</dbReference>
<dbReference type="EMBL" id="JAUIZM010000008">
    <property type="protein sequence ID" value="KAK1369782.1"/>
    <property type="molecule type" value="Genomic_DNA"/>
</dbReference>
<dbReference type="PANTHER" id="PTHR34482:SF36">
    <property type="entry name" value="RETROTRANSPOSON GAG DOMAIN-CONTAINING PROTEIN"/>
    <property type="match status" value="1"/>
</dbReference>
<protein>
    <recommendedName>
        <fullName evidence="3">CCHC-type domain-containing protein</fullName>
    </recommendedName>
</protein>
<feature type="compositionally biased region" description="Polar residues" evidence="2">
    <location>
        <begin position="389"/>
        <end position="401"/>
    </location>
</feature>
<feature type="compositionally biased region" description="Low complexity" evidence="2">
    <location>
        <begin position="458"/>
        <end position="473"/>
    </location>
</feature>
<feature type="compositionally biased region" description="Basic and acidic residues" evidence="2">
    <location>
        <begin position="863"/>
        <end position="882"/>
    </location>
</feature>
<organism evidence="4 5">
    <name type="scientific">Heracleum sosnowskyi</name>
    <dbReference type="NCBI Taxonomy" id="360622"/>
    <lineage>
        <taxon>Eukaryota</taxon>
        <taxon>Viridiplantae</taxon>
        <taxon>Streptophyta</taxon>
        <taxon>Embryophyta</taxon>
        <taxon>Tracheophyta</taxon>
        <taxon>Spermatophyta</taxon>
        <taxon>Magnoliopsida</taxon>
        <taxon>eudicotyledons</taxon>
        <taxon>Gunneridae</taxon>
        <taxon>Pentapetalae</taxon>
        <taxon>asterids</taxon>
        <taxon>campanulids</taxon>
        <taxon>Apiales</taxon>
        <taxon>Apiaceae</taxon>
        <taxon>Apioideae</taxon>
        <taxon>apioid superclade</taxon>
        <taxon>Tordylieae</taxon>
        <taxon>Tordyliinae</taxon>
        <taxon>Heracleum</taxon>
    </lineage>
</organism>
<feature type="compositionally biased region" description="Low complexity" evidence="2">
    <location>
        <begin position="331"/>
        <end position="350"/>
    </location>
</feature>
<dbReference type="PANTHER" id="PTHR34482">
    <property type="entry name" value="DNA DAMAGE-INDUCIBLE PROTEIN 1-LIKE"/>
    <property type="match status" value="1"/>
</dbReference>
<gene>
    <name evidence="4" type="ORF">POM88_035874</name>
</gene>
<dbReference type="Pfam" id="PF03732">
    <property type="entry name" value="Retrotrans_gag"/>
    <property type="match status" value="1"/>
</dbReference>
<evidence type="ECO:0000259" key="3">
    <source>
        <dbReference type="PROSITE" id="PS50158"/>
    </source>
</evidence>
<feature type="region of interest" description="Disordered" evidence="2">
    <location>
        <begin position="457"/>
        <end position="497"/>
    </location>
</feature>
<feature type="compositionally biased region" description="Basic residues" evidence="2">
    <location>
        <begin position="242"/>
        <end position="251"/>
    </location>
</feature>
<name>A0AAD8MEC7_9APIA</name>
<dbReference type="GO" id="GO:0008270">
    <property type="term" value="F:zinc ion binding"/>
    <property type="evidence" value="ECO:0007669"/>
    <property type="project" value="UniProtKB-KW"/>
</dbReference>
<feature type="domain" description="CCHC-type" evidence="3">
    <location>
        <begin position="972"/>
        <end position="986"/>
    </location>
</feature>
<evidence type="ECO:0000313" key="5">
    <source>
        <dbReference type="Proteomes" id="UP001237642"/>
    </source>
</evidence>
<dbReference type="Pfam" id="PF00098">
    <property type="entry name" value="zf-CCHC"/>
    <property type="match status" value="2"/>
</dbReference>
<feature type="compositionally biased region" description="Polar residues" evidence="2">
    <location>
        <begin position="270"/>
        <end position="283"/>
    </location>
</feature>
<feature type="region of interest" description="Disordered" evidence="2">
    <location>
        <begin position="331"/>
        <end position="415"/>
    </location>
</feature>
<dbReference type="GO" id="GO:0003676">
    <property type="term" value="F:nucleic acid binding"/>
    <property type="evidence" value="ECO:0007669"/>
    <property type="project" value="InterPro"/>
</dbReference>
<keyword evidence="1" id="KW-0863">Zinc-finger</keyword>